<accession>A0A1Y4ABZ2</accession>
<evidence type="ECO:0000313" key="2">
    <source>
        <dbReference type="EMBL" id="RGU57537.1"/>
    </source>
</evidence>
<sequence length="172" mass="19673">MAAADICLSLRAICSGDSLGSLRIIMCIWSLSVYPADEQRVLFAETFGCCRFVYNWALNLKITAYKERKETLGNVYLTNLMKSEPKAEHEWLSEISSQSLQSALRNPDTAYTDFFRNTHAVGFPRFKSRKDRQSFLCPQHWRVDFSKSTITIPKAKDIPAVPRIKSDLNLDK</sequence>
<evidence type="ECO:0000313" key="3">
    <source>
        <dbReference type="Proteomes" id="UP000284243"/>
    </source>
</evidence>
<protein>
    <recommendedName>
        <fullName evidence="1">Transposase putative helix-turn-helix domain-containing protein</fullName>
    </recommendedName>
</protein>
<reference evidence="2 3" key="1">
    <citation type="submission" date="2018-08" db="EMBL/GenBank/DDBJ databases">
        <title>A genome reference for cultivated species of the human gut microbiota.</title>
        <authorList>
            <person name="Zou Y."/>
            <person name="Xue W."/>
            <person name="Luo G."/>
        </authorList>
    </citation>
    <scope>NUCLEOTIDE SEQUENCE [LARGE SCALE GENOMIC DNA]</scope>
    <source>
        <strain evidence="2 3">AF16-14</strain>
    </source>
</reference>
<dbReference type="EMBL" id="QRYC01000005">
    <property type="protein sequence ID" value="RGU57537.1"/>
    <property type="molecule type" value="Genomic_DNA"/>
</dbReference>
<dbReference type="Proteomes" id="UP000284243">
    <property type="component" value="Unassembled WGS sequence"/>
</dbReference>
<name>A0A1Y4ABZ2_9BACT</name>
<dbReference type="RefSeq" id="WP_022159603.1">
    <property type="nucleotide sequence ID" value="NZ_BAABYK010000001.1"/>
</dbReference>
<proteinExistence type="predicted"/>
<evidence type="ECO:0000259" key="1">
    <source>
        <dbReference type="Pfam" id="PF12323"/>
    </source>
</evidence>
<comment type="caution">
    <text evidence="2">The sequence shown here is derived from an EMBL/GenBank/DDBJ whole genome shotgun (WGS) entry which is preliminary data.</text>
</comment>
<organism evidence="2 3">
    <name type="scientific">Odoribacter splanchnicus</name>
    <dbReference type="NCBI Taxonomy" id="28118"/>
    <lineage>
        <taxon>Bacteria</taxon>
        <taxon>Pseudomonadati</taxon>
        <taxon>Bacteroidota</taxon>
        <taxon>Bacteroidia</taxon>
        <taxon>Bacteroidales</taxon>
        <taxon>Odoribacteraceae</taxon>
        <taxon>Odoribacter</taxon>
    </lineage>
</organism>
<dbReference type="AlphaFoldDB" id="A0A1Y4ABZ2"/>
<feature type="domain" description="Transposase putative helix-turn-helix" evidence="1">
    <location>
        <begin position="33"/>
        <end position="69"/>
    </location>
</feature>
<dbReference type="InterPro" id="IPR021027">
    <property type="entry name" value="Transposase_put_HTH"/>
</dbReference>
<dbReference type="Pfam" id="PF12323">
    <property type="entry name" value="HTH_OrfB_IS605"/>
    <property type="match status" value="1"/>
</dbReference>
<gene>
    <name evidence="2" type="ORF">DWW57_06120</name>
</gene>